<dbReference type="AlphaFoldDB" id="F3SFU2"/>
<feature type="transmembrane region" description="Helical" evidence="2">
    <location>
        <begin position="200"/>
        <end position="228"/>
    </location>
</feature>
<feature type="coiled-coil region" evidence="1">
    <location>
        <begin position="294"/>
        <end position="330"/>
    </location>
</feature>
<dbReference type="PATRIC" id="fig|888824.3.peg.14"/>
<accession>F3SFU2</accession>
<dbReference type="RefSeq" id="WP_002918410.1">
    <property type="nucleotide sequence ID" value="NZ_GL883609.1"/>
</dbReference>
<gene>
    <name evidence="3" type="ORF">HMPREF9397_0014</name>
</gene>
<feature type="transmembrane region" description="Helical" evidence="2">
    <location>
        <begin position="168"/>
        <end position="188"/>
    </location>
</feature>
<keyword evidence="2" id="KW-0472">Membrane</keyword>
<reference evidence="3 4" key="1">
    <citation type="submission" date="2011-03" db="EMBL/GenBank/DDBJ databases">
        <authorList>
            <person name="Muzny D."/>
            <person name="Qin X."/>
            <person name="Deng J."/>
            <person name="Jiang H."/>
            <person name="Liu Y."/>
            <person name="Qu J."/>
            <person name="Song X.-Z."/>
            <person name="Zhang L."/>
            <person name="Thornton R."/>
            <person name="Coyle M."/>
            <person name="Francisco L."/>
            <person name="Jackson L."/>
            <person name="Javaid M."/>
            <person name="Korchina V."/>
            <person name="Kovar C."/>
            <person name="Mata R."/>
            <person name="Mathew T."/>
            <person name="Ngo R."/>
            <person name="Nguyen L."/>
            <person name="Nguyen N."/>
            <person name="Okwuonu G."/>
            <person name="Ongeri F."/>
            <person name="Pham C."/>
            <person name="Simmons D."/>
            <person name="Wilczek-Boney K."/>
            <person name="Hale W."/>
            <person name="Jakkamsetti A."/>
            <person name="Pham P."/>
            <person name="Ruth R."/>
            <person name="San Lucas F."/>
            <person name="Warren J."/>
            <person name="Zhang J."/>
            <person name="Zhao Z."/>
            <person name="Zhou C."/>
            <person name="Zhu D."/>
            <person name="Lee S."/>
            <person name="Bess C."/>
            <person name="Blankenburg K."/>
            <person name="Forbes L."/>
            <person name="Fu Q."/>
            <person name="Gubbala S."/>
            <person name="Hirani K."/>
            <person name="Jayaseelan J.C."/>
            <person name="Lara F."/>
            <person name="Munidasa M."/>
            <person name="Palculict T."/>
            <person name="Patil S."/>
            <person name="Pu L.-L."/>
            <person name="Saada N."/>
            <person name="Tang L."/>
            <person name="Weissenberger G."/>
            <person name="Zhu Y."/>
            <person name="Hemphill L."/>
            <person name="Shang Y."/>
            <person name="Youmans B."/>
            <person name="Ayvaz T."/>
            <person name="Ross M."/>
            <person name="Santibanez J."/>
            <person name="Aqrawi P."/>
            <person name="Gross S."/>
            <person name="Joshi V."/>
            <person name="Fowler G."/>
            <person name="Nazareth L."/>
            <person name="Reid J."/>
            <person name="Worley K."/>
            <person name="Petrosino J."/>
            <person name="Highlander S."/>
            <person name="Gibbs R."/>
        </authorList>
    </citation>
    <scope>NUCLEOTIDE SEQUENCE [LARGE SCALE GENOMIC DNA]</scope>
    <source>
        <strain evidence="3 4">SK1087</strain>
    </source>
</reference>
<organism evidence="3 4">
    <name type="scientific">Streptococcus sanguinis SK1087</name>
    <dbReference type="NCBI Taxonomy" id="888824"/>
    <lineage>
        <taxon>Bacteria</taxon>
        <taxon>Bacillati</taxon>
        <taxon>Bacillota</taxon>
        <taxon>Bacilli</taxon>
        <taxon>Lactobacillales</taxon>
        <taxon>Streptococcaceae</taxon>
        <taxon>Streptococcus</taxon>
    </lineage>
</organism>
<dbReference type="HOGENOM" id="CLU_070074_0_0_9"/>
<feature type="transmembrane region" description="Helical" evidence="2">
    <location>
        <begin position="234"/>
        <end position="257"/>
    </location>
</feature>
<sequence>MKTDEIIKLIAAFGIGTIVSTIFSFIKSTKRNQLDYITKERSEWRKGIRKIIVKLLGSDLDKKKNAVNQLKTQLNPYGFRRNYKYGKDYYMADGHIWDELEDFDFSENRIQRIVQYLVLLLKFDWERSKDEVGIDQNNIIWNALRWILIVLNSVMLVWAGQVNNEKNTYFAFISLILLLLQKLTLKLLSGLNLDSRKSQFAFFIAFIFVFLLPYIYSIHLVVLLLNFYKIIKLSLILSILPILFIVIVISSEVYVLYQIYNLDSQYVSKIKILNKNESSYESEEFELYNKIYELEEEIDRVKKLKKSKDIEKSKKRRDRLQKKLDKLIKENN</sequence>
<protein>
    <submittedName>
        <fullName evidence="3">Uncharacterized protein</fullName>
    </submittedName>
</protein>
<keyword evidence="1" id="KW-0175">Coiled coil</keyword>
<keyword evidence="2" id="KW-1133">Transmembrane helix</keyword>
<evidence type="ECO:0000256" key="1">
    <source>
        <dbReference type="SAM" id="Coils"/>
    </source>
</evidence>
<evidence type="ECO:0000256" key="2">
    <source>
        <dbReference type="SAM" id="Phobius"/>
    </source>
</evidence>
<dbReference type="Proteomes" id="UP000003378">
    <property type="component" value="Unassembled WGS sequence"/>
</dbReference>
<feature type="transmembrane region" description="Helical" evidence="2">
    <location>
        <begin position="143"/>
        <end position="162"/>
    </location>
</feature>
<name>F3SFU2_STRSA</name>
<keyword evidence="2" id="KW-0812">Transmembrane</keyword>
<evidence type="ECO:0000313" key="3">
    <source>
        <dbReference type="EMBL" id="EGG40950.1"/>
    </source>
</evidence>
<evidence type="ECO:0000313" key="4">
    <source>
        <dbReference type="Proteomes" id="UP000003378"/>
    </source>
</evidence>
<dbReference type="EMBL" id="AFDP01000001">
    <property type="protein sequence ID" value="EGG40950.1"/>
    <property type="molecule type" value="Genomic_DNA"/>
</dbReference>
<feature type="transmembrane region" description="Helical" evidence="2">
    <location>
        <begin position="6"/>
        <end position="26"/>
    </location>
</feature>
<proteinExistence type="predicted"/>
<comment type="caution">
    <text evidence="3">The sequence shown here is derived from an EMBL/GenBank/DDBJ whole genome shotgun (WGS) entry which is preliminary data.</text>
</comment>